<evidence type="ECO:0000256" key="5">
    <source>
        <dbReference type="ARBA" id="ARBA00022729"/>
    </source>
</evidence>
<feature type="domain" description="Gnk2-homologous" evidence="17">
    <location>
        <begin position="32"/>
        <end position="134"/>
    </location>
</feature>
<dbReference type="FunFam" id="3.30.430.20:FF:000009">
    <property type="entry name" value="Cysteine-rich receptor-like protein kinase 28"/>
    <property type="match status" value="1"/>
</dbReference>
<dbReference type="InterPro" id="IPR011009">
    <property type="entry name" value="Kinase-like_dom_sf"/>
</dbReference>
<feature type="signal peptide" evidence="15">
    <location>
        <begin position="1"/>
        <end position="26"/>
    </location>
</feature>
<sequence>MQFFPQTALQAFLFSCLYYLNYIAEAQEGQDVSRFYNCNFANNFTSGSTYSQNLNVTLSSLASNASVTGFYNTTVGQNLGAVYGLVLCRGDLSKEDCQTCANTASKEITQLCSNQKEAFVGYEFCSLRYSDQRFFSTVATNPIFMYYNVNNATEPVLLNRQLGNLVRTLSSSAASSPLKFAIGSTNYTDFVDIHSMLQCTRDLAENSCFSCLQDIIRLIPQCCNGKQGGRVISMSCNLRFEIYPFFSLSPPPPPSQAMSPPSTTTLLQPSPEGNRSTSHVALIVVIPVVVALVAATLMGKLLDGHEIAVKRLSSSSGQGLKELKTEVIFLAKLLHRNLVRLLGFCLEKKEKLLVYEYLPNGSLDKILFDKSGRFSLEWEGRYKIIVGIARGLLYLHEDSQLRIVHRDLKASNILLDESMNPKISDFGLARLFGESQTQGNTNRIAGTYGYMAPEYAKNGKFSTKSDVYSYGVLILEIVTGRKNSSFHTINLASYAWQHWMNRTALELLDPALGDQWPKYEVLKCIHIGLLCVQEAAADRPSMSDIVTMLSSYSKTSPEPSKPAFFSSRESLGSDLEERGNTSQSDKSNTVPLQQSINEVTISELDPR</sequence>
<keyword evidence="5 15" id="KW-0732">Signal</keyword>
<keyword evidence="6" id="KW-0677">Repeat</keyword>
<dbReference type="PANTHER" id="PTHR27002">
    <property type="entry name" value="RECEPTOR-LIKE SERINE/THREONINE-PROTEIN KINASE SD1-8"/>
    <property type="match status" value="1"/>
</dbReference>
<dbReference type="GO" id="GO:0004674">
    <property type="term" value="F:protein serine/threonine kinase activity"/>
    <property type="evidence" value="ECO:0007669"/>
    <property type="project" value="UniProtKB-KW"/>
</dbReference>
<dbReference type="Pfam" id="PF01657">
    <property type="entry name" value="Stress-antifung"/>
    <property type="match status" value="2"/>
</dbReference>
<dbReference type="PROSITE" id="PS50011">
    <property type="entry name" value="PROTEIN_KINASE_DOM"/>
    <property type="match status" value="1"/>
</dbReference>
<evidence type="ECO:0000313" key="18">
    <source>
        <dbReference type="EMBL" id="KAK9222402.1"/>
    </source>
</evidence>
<protein>
    <recommendedName>
        <fullName evidence="20">Cysteine-rich receptor-like protein kinase 10</fullName>
    </recommendedName>
</protein>
<dbReference type="SMART" id="SM00220">
    <property type="entry name" value="S_TKc"/>
    <property type="match status" value="1"/>
</dbReference>
<keyword evidence="19" id="KW-1185">Reference proteome</keyword>
<evidence type="ECO:0000256" key="3">
    <source>
        <dbReference type="ARBA" id="ARBA00022679"/>
    </source>
</evidence>
<evidence type="ECO:0000256" key="2">
    <source>
        <dbReference type="ARBA" id="ARBA00022527"/>
    </source>
</evidence>
<evidence type="ECO:0000256" key="6">
    <source>
        <dbReference type="ARBA" id="ARBA00022737"/>
    </source>
</evidence>
<evidence type="ECO:0000256" key="7">
    <source>
        <dbReference type="ARBA" id="ARBA00022741"/>
    </source>
</evidence>
<dbReference type="CDD" id="cd14066">
    <property type="entry name" value="STKc_IRAK"/>
    <property type="match status" value="1"/>
</dbReference>
<dbReference type="InterPro" id="IPR001245">
    <property type="entry name" value="Ser-Thr/Tyr_kinase_cat_dom"/>
</dbReference>
<dbReference type="PROSITE" id="PS51473">
    <property type="entry name" value="GNK2"/>
    <property type="match status" value="2"/>
</dbReference>
<accession>A0AAP0QXG8</accession>
<keyword evidence="8" id="KW-0418">Kinase</keyword>
<evidence type="ECO:0000256" key="12">
    <source>
        <dbReference type="ARBA" id="ARBA00023170"/>
    </source>
</evidence>
<dbReference type="GO" id="GO:0005524">
    <property type="term" value="F:ATP binding"/>
    <property type="evidence" value="ECO:0007669"/>
    <property type="project" value="UniProtKB-KW"/>
</dbReference>
<keyword evidence="4" id="KW-0812">Transmembrane</keyword>
<evidence type="ECO:0000256" key="1">
    <source>
        <dbReference type="ARBA" id="ARBA00004167"/>
    </source>
</evidence>
<feature type="domain" description="Gnk2-homologous" evidence="17">
    <location>
        <begin position="140"/>
        <end position="245"/>
    </location>
</feature>
<evidence type="ECO:0000256" key="14">
    <source>
        <dbReference type="SAM" id="MobiDB-lite"/>
    </source>
</evidence>
<evidence type="ECO:0000256" key="8">
    <source>
        <dbReference type="ARBA" id="ARBA00022777"/>
    </source>
</evidence>
<dbReference type="PANTHER" id="PTHR27002:SF1040">
    <property type="entry name" value="OS07G0538400 PROTEIN"/>
    <property type="match status" value="1"/>
</dbReference>
<comment type="subcellular location">
    <subcellularLocation>
        <location evidence="1">Membrane</location>
        <topology evidence="1">Single-pass membrane protein</topology>
    </subcellularLocation>
</comment>
<dbReference type="InterPro" id="IPR038408">
    <property type="entry name" value="GNK2_sf"/>
</dbReference>
<evidence type="ECO:0000256" key="13">
    <source>
        <dbReference type="ARBA" id="ARBA00023180"/>
    </source>
</evidence>
<evidence type="ECO:0000256" key="11">
    <source>
        <dbReference type="ARBA" id="ARBA00023136"/>
    </source>
</evidence>
<feature type="region of interest" description="Disordered" evidence="14">
    <location>
        <begin position="552"/>
        <end position="607"/>
    </location>
</feature>
<dbReference type="FunFam" id="1.10.510.10:FF:000129">
    <property type="entry name" value="cysteine-rich receptor-like protein kinase 10"/>
    <property type="match status" value="1"/>
</dbReference>
<feature type="domain" description="Protein kinase" evidence="16">
    <location>
        <begin position="264"/>
        <end position="553"/>
    </location>
</feature>
<keyword evidence="3" id="KW-0808">Transferase</keyword>
<dbReference type="AlphaFoldDB" id="A0AAP0QXG8"/>
<dbReference type="Gene3D" id="3.30.430.20">
    <property type="entry name" value="Gnk2 domain, C-X8-C-X2-C motif"/>
    <property type="match status" value="2"/>
</dbReference>
<evidence type="ECO:0000256" key="9">
    <source>
        <dbReference type="ARBA" id="ARBA00022840"/>
    </source>
</evidence>
<dbReference type="SUPFAM" id="SSF56112">
    <property type="entry name" value="Protein kinase-like (PK-like)"/>
    <property type="match status" value="1"/>
</dbReference>
<dbReference type="PROSITE" id="PS00108">
    <property type="entry name" value="PROTEIN_KINASE_ST"/>
    <property type="match status" value="1"/>
</dbReference>
<keyword evidence="13" id="KW-0325">Glycoprotein</keyword>
<feature type="compositionally biased region" description="Polar residues" evidence="14">
    <location>
        <begin position="580"/>
        <end position="600"/>
    </location>
</feature>
<dbReference type="GO" id="GO:0005886">
    <property type="term" value="C:plasma membrane"/>
    <property type="evidence" value="ECO:0007669"/>
    <property type="project" value="TreeGrafter"/>
</dbReference>
<proteinExistence type="predicted"/>
<organism evidence="18 19">
    <name type="scientific">Citrus x changshan-huyou</name>
    <dbReference type="NCBI Taxonomy" id="2935761"/>
    <lineage>
        <taxon>Eukaryota</taxon>
        <taxon>Viridiplantae</taxon>
        <taxon>Streptophyta</taxon>
        <taxon>Embryophyta</taxon>
        <taxon>Tracheophyta</taxon>
        <taxon>Spermatophyta</taxon>
        <taxon>Magnoliopsida</taxon>
        <taxon>eudicotyledons</taxon>
        <taxon>Gunneridae</taxon>
        <taxon>Pentapetalae</taxon>
        <taxon>rosids</taxon>
        <taxon>malvids</taxon>
        <taxon>Sapindales</taxon>
        <taxon>Rutaceae</taxon>
        <taxon>Aurantioideae</taxon>
        <taxon>Citrus</taxon>
    </lineage>
</organism>
<keyword evidence="11" id="KW-0472">Membrane</keyword>
<dbReference type="InterPro" id="IPR000719">
    <property type="entry name" value="Prot_kinase_dom"/>
</dbReference>
<feature type="region of interest" description="Disordered" evidence="14">
    <location>
        <begin position="251"/>
        <end position="273"/>
    </location>
</feature>
<dbReference type="InterPro" id="IPR002902">
    <property type="entry name" value="GNK2"/>
</dbReference>
<feature type="chain" id="PRO_5042920624" description="Cysteine-rich receptor-like protein kinase 10" evidence="15">
    <location>
        <begin position="27"/>
        <end position="607"/>
    </location>
</feature>
<keyword evidence="2" id="KW-0723">Serine/threonine-protein kinase</keyword>
<dbReference type="InterPro" id="IPR008271">
    <property type="entry name" value="Ser/Thr_kinase_AS"/>
</dbReference>
<dbReference type="CDD" id="cd23509">
    <property type="entry name" value="Gnk2-like"/>
    <property type="match status" value="2"/>
</dbReference>
<gene>
    <name evidence="18" type="ORF">WN944_010837</name>
</gene>
<keyword evidence="9" id="KW-0067">ATP-binding</keyword>
<name>A0AAP0QXG8_9ROSI</name>
<evidence type="ECO:0000256" key="4">
    <source>
        <dbReference type="ARBA" id="ARBA00022692"/>
    </source>
</evidence>
<dbReference type="Proteomes" id="UP001428341">
    <property type="component" value="Unassembled WGS sequence"/>
</dbReference>
<keyword evidence="10" id="KW-1133">Transmembrane helix</keyword>
<keyword evidence="12" id="KW-0675">Receptor</keyword>
<evidence type="ECO:0000256" key="15">
    <source>
        <dbReference type="SAM" id="SignalP"/>
    </source>
</evidence>
<evidence type="ECO:0000313" key="19">
    <source>
        <dbReference type="Proteomes" id="UP001428341"/>
    </source>
</evidence>
<reference evidence="18 19" key="1">
    <citation type="submission" date="2024-05" db="EMBL/GenBank/DDBJ databases">
        <title>Haplotype-resolved chromosome-level genome assembly of Huyou (Citrus changshanensis).</title>
        <authorList>
            <person name="Miao C."/>
            <person name="Chen W."/>
            <person name="Wu Y."/>
            <person name="Wang L."/>
            <person name="Zhao S."/>
            <person name="Grierson D."/>
            <person name="Xu C."/>
            <person name="Chen K."/>
        </authorList>
    </citation>
    <scope>NUCLEOTIDE SEQUENCE [LARGE SCALE GENOMIC DNA]</scope>
    <source>
        <strain evidence="18">01-14</strain>
        <tissue evidence="18">Leaf</tissue>
    </source>
</reference>
<comment type="caution">
    <text evidence="18">The sequence shown here is derived from an EMBL/GenBank/DDBJ whole genome shotgun (WGS) entry which is preliminary data.</text>
</comment>
<keyword evidence="7" id="KW-0547">Nucleotide-binding</keyword>
<evidence type="ECO:0000259" key="17">
    <source>
        <dbReference type="PROSITE" id="PS51473"/>
    </source>
</evidence>
<feature type="compositionally biased region" description="Low complexity" evidence="14">
    <location>
        <begin position="256"/>
        <end position="271"/>
    </location>
</feature>
<dbReference type="EMBL" id="JBCGBO010000002">
    <property type="protein sequence ID" value="KAK9222402.1"/>
    <property type="molecule type" value="Genomic_DNA"/>
</dbReference>
<dbReference type="GO" id="GO:0006950">
    <property type="term" value="P:response to stress"/>
    <property type="evidence" value="ECO:0007669"/>
    <property type="project" value="UniProtKB-ARBA"/>
</dbReference>
<dbReference type="Gene3D" id="1.10.510.10">
    <property type="entry name" value="Transferase(Phosphotransferase) domain 1"/>
    <property type="match status" value="1"/>
</dbReference>
<dbReference type="Pfam" id="PF07714">
    <property type="entry name" value="PK_Tyr_Ser-Thr"/>
    <property type="match status" value="1"/>
</dbReference>
<evidence type="ECO:0008006" key="20">
    <source>
        <dbReference type="Google" id="ProtNLM"/>
    </source>
</evidence>
<dbReference type="FunFam" id="3.30.430.20:FF:000002">
    <property type="entry name" value="Cysteine-rich receptor-like protein kinase 10"/>
    <property type="match status" value="1"/>
</dbReference>
<evidence type="ECO:0000259" key="16">
    <source>
        <dbReference type="PROSITE" id="PS50011"/>
    </source>
</evidence>
<dbReference type="Gene3D" id="3.30.200.20">
    <property type="entry name" value="Phosphorylase Kinase, domain 1"/>
    <property type="match status" value="1"/>
</dbReference>
<evidence type="ECO:0000256" key="10">
    <source>
        <dbReference type="ARBA" id="ARBA00022989"/>
    </source>
</evidence>